<protein>
    <submittedName>
        <fullName evidence="2">Uncharacterized protein</fullName>
    </submittedName>
</protein>
<keyword evidence="1" id="KW-0812">Transmembrane</keyword>
<keyword evidence="1" id="KW-0472">Membrane</keyword>
<feature type="transmembrane region" description="Helical" evidence="1">
    <location>
        <begin position="53"/>
        <end position="75"/>
    </location>
</feature>
<dbReference type="STRING" id="266265.Bxe_B1261"/>
<sequence>MKRQTGPLSQRAGTEQIAWYTMAHFLFCLLETAMSGALAALLTFQCLGEGVSYVFHIPVPAPAIGMLLLSGFVMLRPQTAVRDPLRRYAVRFWPGPATVALAPPL</sequence>
<reference evidence="2 3" key="1">
    <citation type="journal article" date="2006" name="Proc. Natl. Acad. Sci. U.S.A.">
        <title>Burkholderia xenovorans LB400 harbors a multi-replicon, 9.73-Mbp genome shaped for versatility.</title>
        <authorList>
            <person name="Chain P.S."/>
            <person name="Denef V.J."/>
            <person name="Konstantinidis K.T."/>
            <person name="Vergez L.M."/>
            <person name="Agullo L."/>
            <person name="Reyes V.L."/>
            <person name="Hauser L."/>
            <person name="Cordova M."/>
            <person name="Gomez L."/>
            <person name="Gonzalez M."/>
            <person name="Land M."/>
            <person name="Lao V."/>
            <person name="Larimer F."/>
            <person name="LiPuma J.J."/>
            <person name="Mahenthiralingam E."/>
            <person name="Malfatti S.A."/>
            <person name="Marx C.J."/>
            <person name="Parnell J.J."/>
            <person name="Ramette A."/>
            <person name="Richardson P."/>
            <person name="Seeger M."/>
            <person name="Smith D."/>
            <person name="Spilker T."/>
            <person name="Sul W.J."/>
            <person name="Tsoi T.V."/>
            <person name="Ulrich L.E."/>
            <person name="Zhulin I.B."/>
            <person name="Tiedje J.M."/>
        </authorList>
    </citation>
    <scope>NUCLEOTIDE SEQUENCE [LARGE SCALE GENOMIC DNA]</scope>
    <source>
        <strain evidence="2 3">LB400</strain>
    </source>
</reference>
<accession>Q13MJ4</accession>
<evidence type="ECO:0000313" key="3">
    <source>
        <dbReference type="Proteomes" id="UP000001817"/>
    </source>
</evidence>
<evidence type="ECO:0000256" key="1">
    <source>
        <dbReference type="SAM" id="Phobius"/>
    </source>
</evidence>
<dbReference type="eggNOG" id="COG1380">
    <property type="taxonomic scope" value="Bacteria"/>
</dbReference>
<evidence type="ECO:0000313" key="2">
    <source>
        <dbReference type="EMBL" id="ABE34695.1"/>
    </source>
</evidence>
<feature type="transmembrane region" description="Helical" evidence="1">
    <location>
        <begin position="21"/>
        <end position="41"/>
    </location>
</feature>
<gene>
    <name evidence="2" type="ORF">Bxe_B1261</name>
</gene>
<keyword evidence="3" id="KW-1185">Reference proteome</keyword>
<organism evidence="2 3">
    <name type="scientific">Paraburkholderia xenovorans (strain LB400)</name>
    <dbReference type="NCBI Taxonomy" id="266265"/>
    <lineage>
        <taxon>Bacteria</taxon>
        <taxon>Pseudomonadati</taxon>
        <taxon>Pseudomonadota</taxon>
        <taxon>Betaproteobacteria</taxon>
        <taxon>Burkholderiales</taxon>
        <taxon>Burkholderiaceae</taxon>
        <taxon>Paraburkholderia</taxon>
    </lineage>
</organism>
<keyword evidence="1" id="KW-1133">Transmembrane helix</keyword>
<name>Q13MJ4_PARXL</name>
<dbReference type="Proteomes" id="UP000001817">
    <property type="component" value="Chromosome 2"/>
</dbReference>
<dbReference type="EMBL" id="CP000271">
    <property type="protein sequence ID" value="ABE34695.1"/>
    <property type="molecule type" value="Genomic_DNA"/>
</dbReference>
<dbReference type="AlphaFoldDB" id="Q13MJ4"/>
<proteinExistence type="predicted"/>
<dbReference type="KEGG" id="bxe:Bxe_B1261"/>